<sequence length="266" mass="28809">MSSYDNRFGGTRRLYGSDAVERFRSSHVCVVGIGGVGSWVAEALARSGVGEITLIDQDDICETNINRQIHALDGAVGQSKIAQMAERIRLINPECLVHEESAFINKENTADLIGDYFDYVVDAIDSVKDKAALIAYCRRNKVPVICVGGAGGQLDPTCVSVCDLSKTHNDPLAAKVRSFLRRHYNYSKSGKKFGVECVFSTEQLRYPQADGSVCNQKNLDEGLTRLDCDGGFGAAVVVTSTFGMVAASRVLNKLMLKADIEAGATR</sequence>
<evidence type="ECO:0000256" key="4">
    <source>
        <dbReference type="ARBA" id="ARBA00022692"/>
    </source>
</evidence>
<evidence type="ECO:0000256" key="3">
    <source>
        <dbReference type="ARBA" id="ARBA00022598"/>
    </source>
</evidence>
<evidence type="ECO:0000256" key="7">
    <source>
        <dbReference type="ARBA" id="ARBA00022989"/>
    </source>
</evidence>
<keyword evidence="15" id="KW-1185">Reference proteome</keyword>
<dbReference type="CDD" id="cd00755">
    <property type="entry name" value="YgdL_like"/>
    <property type="match status" value="1"/>
</dbReference>
<evidence type="ECO:0000256" key="6">
    <source>
        <dbReference type="ARBA" id="ARBA00022840"/>
    </source>
</evidence>
<keyword evidence="3" id="KW-0436">Ligase</keyword>
<evidence type="ECO:0000313" key="13">
    <source>
        <dbReference type="EMBL" id="MDP2523713.1"/>
    </source>
</evidence>
<dbReference type="Pfam" id="PF00899">
    <property type="entry name" value="ThiF"/>
    <property type="match status" value="1"/>
</dbReference>
<evidence type="ECO:0000256" key="5">
    <source>
        <dbReference type="ARBA" id="ARBA00022741"/>
    </source>
</evidence>
<dbReference type="RefSeq" id="WP_178968654.1">
    <property type="nucleotide sequence ID" value="NZ_CAXHZV010000019.1"/>
</dbReference>
<evidence type="ECO:0000313" key="12">
    <source>
        <dbReference type="EMBL" id="MDO6454075.1"/>
    </source>
</evidence>
<dbReference type="InterPro" id="IPR035985">
    <property type="entry name" value="Ubiquitin-activating_enz"/>
</dbReference>
<feature type="domain" description="THIF-type NAD/FAD binding fold" evidence="11">
    <location>
        <begin position="14"/>
        <end position="159"/>
    </location>
</feature>
<dbReference type="InterPro" id="IPR000594">
    <property type="entry name" value="ThiF_NAD_FAD-bd"/>
</dbReference>
<dbReference type="GeneID" id="89456127"/>
<proteinExistence type="inferred from homology"/>
<dbReference type="EMBL" id="JAUYVO010000010">
    <property type="protein sequence ID" value="MDP2523713.1"/>
    <property type="molecule type" value="Genomic_DNA"/>
</dbReference>
<dbReference type="PANTHER" id="PTHR43267:SF1">
    <property type="entry name" value="TRNA THREONYLCARBAMOYLADENOSINE DEHYDRATASE"/>
    <property type="match status" value="1"/>
</dbReference>
<evidence type="ECO:0000256" key="10">
    <source>
        <dbReference type="ARBA" id="ARBA00083375"/>
    </source>
</evidence>
<dbReference type="InterPro" id="IPR045886">
    <property type="entry name" value="ThiF/MoeB/HesA"/>
</dbReference>
<comment type="subcellular location">
    <subcellularLocation>
        <location evidence="1">Membrane</location>
        <topology evidence="1">Single-pass membrane protein</topology>
    </subcellularLocation>
</comment>
<dbReference type="PANTHER" id="PTHR43267">
    <property type="entry name" value="TRNA THREONYLCARBAMOYLADENOSINE DEHYDRATASE"/>
    <property type="match status" value="1"/>
</dbReference>
<dbReference type="FunFam" id="3.40.50.720:FF:000096">
    <property type="entry name" value="tRNA cyclic N6-threonylcarbamoyladenosine(37) synthase TcdA"/>
    <property type="match status" value="1"/>
</dbReference>
<comment type="caution">
    <text evidence="12">The sequence shown here is derived from an EMBL/GenBank/DDBJ whole genome shotgun (WGS) entry which is preliminary data.</text>
</comment>
<keyword evidence="5" id="KW-0547">Nucleotide-binding</keyword>
<evidence type="ECO:0000256" key="1">
    <source>
        <dbReference type="ARBA" id="ARBA00004167"/>
    </source>
</evidence>
<dbReference type="GO" id="GO:0061503">
    <property type="term" value="F:tRNA threonylcarbamoyladenosine dehydratase"/>
    <property type="evidence" value="ECO:0007669"/>
    <property type="project" value="TreeGrafter"/>
</dbReference>
<protein>
    <recommendedName>
        <fullName evidence="9">tRNA threonylcarbamoyladenosine dehydratase</fullName>
    </recommendedName>
    <alternativeName>
        <fullName evidence="10">t(6)A37 dehydratase</fullName>
    </alternativeName>
</protein>
<dbReference type="GO" id="GO:0061504">
    <property type="term" value="P:cyclic threonylcarbamoyladenosine biosynthetic process"/>
    <property type="evidence" value="ECO:0007669"/>
    <property type="project" value="TreeGrafter"/>
</dbReference>
<dbReference type="GO" id="GO:0008641">
    <property type="term" value="F:ubiquitin-like modifier activating enzyme activity"/>
    <property type="evidence" value="ECO:0007669"/>
    <property type="project" value="InterPro"/>
</dbReference>
<evidence type="ECO:0000256" key="9">
    <source>
        <dbReference type="ARBA" id="ARBA00074884"/>
    </source>
</evidence>
<dbReference type="AlphaFoldDB" id="A0AAW7XIW0"/>
<keyword evidence="4" id="KW-0812">Transmembrane</keyword>
<evidence type="ECO:0000259" key="11">
    <source>
        <dbReference type="Pfam" id="PF00899"/>
    </source>
</evidence>
<dbReference type="NCBIfam" id="NF011696">
    <property type="entry name" value="PRK15116.1"/>
    <property type="match status" value="1"/>
</dbReference>
<keyword evidence="7" id="KW-1133">Transmembrane helix</keyword>
<dbReference type="GO" id="GO:0005524">
    <property type="term" value="F:ATP binding"/>
    <property type="evidence" value="ECO:0007669"/>
    <property type="project" value="UniProtKB-KW"/>
</dbReference>
<evidence type="ECO:0000313" key="15">
    <source>
        <dbReference type="Proteomes" id="UP001177341"/>
    </source>
</evidence>
<dbReference type="Gene3D" id="3.40.50.720">
    <property type="entry name" value="NAD(P)-binding Rossmann-like Domain"/>
    <property type="match status" value="1"/>
</dbReference>
<accession>A0AAW7XIW0</accession>
<evidence type="ECO:0000256" key="2">
    <source>
        <dbReference type="ARBA" id="ARBA00009919"/>
    </source>
</evidence>
<keyword evidence="6" id="KW-0067">ATP-binding</keyword>
<dbReference type="SUPFAM" id="SSF69572">
    <property type="entry name" value="Activating enzymes of the ubiquitin-like proteins"/>
    <property type="match status" value="1"/>
</dbReference>
<comment type="similarity">
    <text evidence="2">Belongs to the HesA/MoeB/ThiF family.</text>
</comment>
<dbReference type="EMBL" id="JAUOPG010000006">
    <property type="protein sequence ID" value="MDO6454075.1"/>
    <property type="molecule type" value="Genomic_DNA"/>
</dbReference>
<dbReference type="GO" id="GO:0016020">
    <property type="term" value="C:membrane"/>
    <property type="evidence" value="ECO:0007669"/>
    <property type="project" value="UniProtKB-SubCell"/>
</dbReference>
<reference evidence="12" key="1">
    <citation type="submission" date="2023-07" db="EMBL/GenBank/DDBJ databases">
        <title>Genome content predicts the carbon catabolic preferences of heterotrophic bacteria.</title>
        <authorList>
            <person name="Gralka M."/>
        </authorList>
    </citation>
    <scope>NUCLEOTIDE SEQUENCE</scope>
    <source>
        <strain evidence="13">5G01</strain>
        <strain evidence="12">I2M16</strain>
    </source>
</reference>
<dbReference type="Proteomes" id="UP001177341">
    <property type="component" value="Unassembled WGS sequence"/>
</dbReference>
<gene>
    <name evidence="12" type="primary">tcdA</name>
    <name evidence="12" type="ORF">Q4490_10920</name>
    <name evidence="13" type="ORF">Q8W30_14140</name>
</gene>
<keyword evidence="8" id="KW-0472">Membrane</keyword>
<evidence type="ECO:0000313" key="14">
    <source>
        <dbReference type="Proteomes" id="UP001169862"/>
    </source>
</evidence>
<name>A0AAW7XIW0_9GAMM</name>
<organism evidence="12 14">
    <name type="scientific">Neptunomonas phycophila</name>
    <dbReference type="NCBI Taxonomy" id="1572645"/>
    <lineage>
        <taxon>Bacteria</taxon>
        <taxon>Pseudomonadati</taxon>
        <taxon>Pseudomonadota</taxon>
        <taxon>Gammaproteobacteria</taxon>
        <taxon>Oceanospirillales</taxon>
        <taxon>Oceanospirillaceae</taxon>
        <taxon>Neptunomonas</taxon>
    </lineage>
</organism>
<dbReference type="Proteomes" id="UP001169862">
    <property type="component" value="Unassembled WGS sequence"/>
</dbReference>
<evidence type="ECO:0000256" key="8">
    <source>
        <dbReference type="ARBA" id="ARBA00023136"/>
    </source>
</evidence>